<evidence type="ECO:0000256" key="1">
    <source>
        <dbReference type="ARBA" id="ARBA00022553"/>
    </source>
</evidence>
<dbReference type="PANTHER" id="PTHR34139:SF1">
    <property type="entry name" value="RNASE MJ1380-RELATED"/>
    <property type="match status" value="1"/>
</dbReference>
<keyword evidence="5" id="KW-0378">Hydrolase</keyword>
<dbReference type="InterPro" id="IPR051813">
    <property type="entry name" value="HepT_RNase_toxin"/>
</dbReference>
<keyword evidence="3" id="KW-0540">Nuclease</keyword>
<name>A0ABT9R439_9ACTN</name>
<proteinExistence type="predicted"/>
<sequence length="137" mass="15305">MTPESSTRRDELYLADIVKSARSIATFLKGVEEDQWLHDEQLQSAVQWKIMNIGEAANGISEATRARRPEVAWRSIRGLRNILAHAYFSIDLSAVWKTSKVDVPILERHALDLLWLINPDSAKQLEPPGGSAGGRLS</sequence>
<dbReference type="Proteomes" id="UP001230426">
    <property type="component" value="Unassembled WGS sequence"/>
</dbReference>
<dbReference type="RefSeq" id="WP_306861358.1">
    <property type="nucleotide sequence ID" value="NZ_JAUSRB010000002.1"/>
</dbReference>
<dbReference type="EMBL" id="JAUSRB010000002">
    <property type="protein sequence ID" value="MDP9863994.1"/>
    <property type="molecule type" value="Genomic_DNA"/>
</dbReference>
<comment type="caution">
    <text evidence="6">The sequence shown here is derived from an EMBL/GenBank/DDBJ whole genome shotgun (WGS) entry which is preliminary data.</text>
</comment>
<protein>
    <submittedName>
        <fullName evidence="6">Uncharacterized protein with HEPN domain</fullName>
    </submittedName>
</protein>
<gene>
    <name evidence="6" type="ORF">J2S55_003260</name>
</gene>
<evidence type="ECO:0000256" key="3">
    <source>
        <dbReference type="ARBA" id="ARBA00022722"/>
    </source>
</evidence>
<reference evidence="6 7" key="1">
    <citation type="submission" date="2023-07" db="EMBL/GenBank/DDBJ databases">
        <title>Sequencing the genomes of 1000 actinobacteria strains.</title>
        <authorList>
            <person name="Klenk H.-P."/>
        </authorList>
    </citation>
    <scope>NUCLEOTIDE SEQUENCE [LARGE SCALE GENOMIC DNA]</scope>
    <source>
        <strain evidence="6 7">DSM 44109</strain>
    </source>
</reference>
<keyword evidence="1" id="KW-0597">Phosphoprotein</keyword>
<keyword evidence="7" id="KW-1185">Reference proteome</keyword>
<evidence type="ECO:0000256" key="2">
    <source>
        <dbReference type="ARBA" id="ARBA00022649"/>
    </source>
</evidence>
<evidence type="ECO:0000256" key="5">
    <source>
        <dbReference type="ARBA" id="ARBA00022801"/>
    </source>
</evidence>
<dbReference type="Pfam" id="PF01934">
    <property type="entry name" value="HepT-like"/>
    <property type="match status" value="1"/>
</dbReference>
<organism evidence="6 7">
    <name type="scientific">Streptosporangium brasiliense</name>
    <dbReference type="NCBI Taxonomy" id="47480"/>
    <lineage>
        <taxon>Bacteria</taxon>
        <taxon>Bacillati</taxon>
        <taxon>Actinomycetota</taxon>
        <taxon>Actinomycetes</taxon>
        <taxon>Streptosporangiales</taxon>
        <taxon>Streptosporangiaceae</taxon>
        <taxon>Streptosporangium</taxon>
    </lineage>
</organism>
<evidence type="ECO:0000313" key="6">
    <source>
        <dbReference type="EMBL" id="MDP9863994.1"/>
    </source>
</evidence>
<keyword evidence="2" id="KW-1277">Toxin-antitoxin system</keyword>
<dbReference type="PANTHER" id="PTHR34139">
    <property type="entry name" value="UPF0331 PROTEIN MJ0127"/>
    <property type="match status" value="1"/>
</dbReference>
<accession>A0ABT9R439</accession>
<dbReference type="InterPro" id="IPR008201">
    <property type="entry name" value="HepT-like"/>
</dbReference>
<evidence type="ECO:0000313" key="7">
    <source>
        <dbReference type="Proteomes" id="UP001230426"/>
    </source>
</evidence>
<keyword evidence="4" id="KW-0547">Nucleotide-binding</keyword>
<evidence type="ECO:0000256" key="4">
    <source>
        <dbReference type="ARBA" id="ARBA00022741"/>
    </source>
</evidence>